<accession>A0AAN8C6K9</accession>
<protein>
    <submittedName>
        <fullName evidence="1">Uncharacterized protein</fullName>
    </submittedName>
</protein>
<dbReference type="AlphaFoldDB" id="A0AAN8C6K9"/>
<dbReference type="Proteomes" id="UP001331515">
    <property type="component" value="Unassembled WGS sequence"/>
</dbReference>
<sequence length="68" mass="7629">MWPDESQVVELKDMKVEFLHPSASSSETLPSIPSDSCSWGGSLELYWPSDLQHMLPATIYHIPLMPKG</sequence>
<name>A0AAN8C6K9_CHAGU</name>
<reference evidence="1 2" key="1">
    <citation type="journal article" date="2023" name="Mol. Biol. Evol.">
        <title>Genomics of Secondarily Temperate Adaptation in the Only Non-Antarctic Icefish.</title>
        <authorList>
            <person name="Rivera-Colon A.G."/>
            <person name="Rayamajhi N."/>
            <person name="Minhas B.F."/>
            <person name="Madrigal G."/>
            <person name="Bilyk K.T."/>
            <person name="Yoon V."/>
            <person name="Hune M."/>
            <person name="Gregory S."/>
            <person name="Cheng C.H.C."/>
            <person name="Catchen J.M."/>
        </authorList>
    </citation>
    <scope>NUCLEOTIDE SEQUENCE [LARGE SCALE GENOMIC DNA]</scope>
    <source>
        <tissue evidence="1">White muscle</tissue>
    </source>
</reference>
<proteinExistence type="predicted"/>
<evidence type="ECO:0000313" key="1">
    <source>
        <dbReference type="EMBL" id="KAK5898049.1"/>
    </source>
</evidence>
<dbReference type="EMBL" id="JAURVH010001533">
    <property type="protein sequence ID" value="KAK5898049.1"/>
    <property type="molecule type" value="Genomic_DNA"/>
</dbReference>
<gene>
    <name evidence="1" type="ORF">CgunFtcFv8_015502</name>
</gene>
<keyword evidence="2" id="KW-1185">Reference proteome</keyword>
<organism evidence="1 2">
    <name type="scientific">Champsocephalus gunnari</name>
    <name type="common">Mackerel icefish</name>
    <dbReference type="NCBI Taxonomy" id="52237"/>
    <lineage>
        <taxon>Eukaryota</taxon>
        <taxon>Metazoa</taxon>
        <taxon>Chordata</taxon>
        <taxon>Craniata</taxon>
        <taxon>Vertebrata</taxon>
        <taxon>Euteleostomi</taxon>
        <taxon>Actinopterygii</taxon>
        <taxon>Neopterygii</taxon>
        <taxon>Teleostei</taxon>
        <taxon>Neoteleostei</taxon>
        <taxon>Acanthomorphata</taxon>
        <taxon>Eupercaria</taxon>
        <taxon>Perciformes</taxon>
        <taxon>Notothenioidei</taxon>
        <taxon>Channichthyidae</taxon>
        <taxon>Champsocephalus</taxon>
    </lineage>
</organism>
<comment type="caution">
    <text evidence="1">The sequence shown here is derived from an EMBL/GenBank/DDBJ whole genome shotgun (WGS) entry which is preliminary data.</text>
</comment>
<evidence type="ECO:0000313" key="2">
    <source>
        <dbReference type="Proteomes" id="UP001331515"/>
    </source>
</evidence>